<dbReference type="InterPro" id="IPR008984">
    <property type="entry name" value="SMAD_FHA_dom_sf"/>
</dbReference>
<reference evidence="2 3" key="1">
    <citation type="submission" date="2015-04" db="EMBL/GenBank/DDBJ databases">
        <title>Draft genome sequence of bacteremic isolate Catabacter hongkongensis type strain HKU16T.</title>
        <authorList>
            <person name="Lau S.K."/>
            <person name="Teng J.L."/>
            <person name="Huang Y."/>
            <person name="Curreem S.O."/>
            <person name="Tsui S.K."/>
            <person name="Woo P.C."/>
        </authorList>
    </citation>
    <scope>NUCLEOTIDE SEQUENCE [LARGE SCALE GENOMIC DNA]</scope>
    <source>
        <strain evidence="2 3">HKU16</strain>
    </source>
</reference>
<dbReference type="STRING" id="270498.CHK_0432"/>
<dbReference type="Proteomes" id="UP000034076">
    <property type="component" value="Unassembled WGS sequence"/>
</dbReference>
<evidence type="ECO:0000259" key="1">
    <source>
        <dbReference type="PROSITE" id="PS50006"/>
    </source>
</evidence>
<proteinExistence type="predicted"/>
<gene>
    <name evidence="2" type="ORF">CHK_0432</name>
</gene>
<dbReference type="RefSeq" id="WP_046442384.1">
    <property type="nucleotide sequence ID" value="NZ_LAYJ01000043.1"/>
</dbReference>
<dbReference type="EMBL" id="LAYJ01000043">
    <property type="protein sequence ID" value="KKI52076.1"/>
    <property type="molecule type" value="Genomic_DNA"/>
</dbReference>
<accession>A0A0M2NM69</accession>
<dbReference type="Gene3D" id="2.60.200.20">
    <property type="match status" value="1"/>
</dbReference>
<sequence>MKQCDNGHFYDETRFDSCPYCQEGAGVGKTVAAGAIGKTVAAVPGYGAGDVDRGKTVGIIQKKIGIDPAVGFLICIKGSHRGEDFKLCAGRNFIGRASAMDVSLTDDDTVSRESHALVSYDAKHNRFTLSPGQGRGITYCNDEQVEVAKPLHAYDIIEVGKSRLLFLPLCGENFRWDDEEQNED</sequence>
<feature type="domain" description="FHA" evidence="1">
    <location>
        <begin position="92"/>
        <end position="145"/>
    </location>
</feature>
<dbReference type="CDD" id="cd00060">
    <property type="entry name" value="FHA"/>
    <property type="match status" value="1"/>
</dbReference>
<evidence type="ECO:0000313" key="2">
    <source>
        <dbReference type="EMBL" id="KKI52076.1"/>
    </source>
</evidence>
<dbReference type="InterPro" id="IPR000253">
    <property type="entry name" value="FHA_dom"/>
</dbReference>
<dbReference type="PROSITE" id="PS50006">
    <property type="entry name" value="FHA_DOMAIN"/>
    <property type="match status" value="1"/>
</dbReference>
<evidence type="ECO:0000313" key="3">
    <source>
        <dbReference type="Proteomes" id="UP000034076"/>
    </source>
</evidence>
<dbReference type="OrthoDB" id="370565at2"/>
<organism evidence="2 3">
    <name type="scientific">Christensenella hongkongensis</name>
    <dbReference type="NCBI Taxonomy" id="270498"/>
    <lineage>
        <taxon>Bacteria</taxon>
        <taxon>Bacillati</taxon>
        <taxon>Bacillota</taxon>
        <taxon>Clostridia</taxon>
        <taxon>Christensenellales</taxon>
        <taxon>Christensenellaceae</taxon>
        <taxon>Christensenella</taxon>
    </lineage>
</organism>
<comment type="caution">
    <text evidence="2">The sequence shown here is derived from an EMBL/GenBank/DDBJ whole genome shotgun (WGS) entry which is preliminary data.</text>
</comment>
<dbReference type="AlphaFoldDB" id="A0A0M2NM69"/>
<dbReference type="SUPFAM" id="SSF49879">
    <property type="entry name" value="SMAD/FHA domain"/>
    <property type="match status" value="1"/>
</dbReference>
<dbReference type="InterPro" id="IPR032030">
    <property type="entry name" value="YscD_cytoplasmic_dom"/>
</dbReference>
<dbReference type="Pfam" id="PF16697">
    <property type="entry name" value="Yop-YscD_cpl"/>
    <property type="match status" value="1"/>
</dbReference>
<keyword evidence="3" id="KW-1185">Reference proteome</keyword>
<protein>
    <recommendedName>
        <fullName evidence="1">FHA domain-containing protein</fullName>
    </recommendedName>
</protein>
<name>A0A0M2NM69_9FIRM</name>